<dbReference type="GO" id="GO:0005524">
    <property type="term" value="F:ATP binding"/>
    <property type="evidence" value="ECO:0007669"/>
    <property type="project" value="UniProtKB-UniRule"/>
</dbReference>
<evidence type="ECO:0000259" key="9">
    <source>
        <dbReference type="PROSITE" id="PS50011"/>
    </source>
</evidence>
<dbReference type="FunFam" id="1.10.510.10:FF:000481">
    <property type="entry name" value="Asator, isoform D"/>
    <property type="match status" value="1"/>
</dbReference>
<feature type="region of interest" description="Disordered" evidence="8">
    <location>
        <begin position="485"/>
        <end position="534"/>
    </location>
</feature>
<dbReference type="FunFam" id="3.30.200.20:FF:000358">
    <property type="entry name" value="Tau tubulin kinase 2b"/>
    <property type="match status" value="1"/>
</dbReference>
<dbReference type="AlphaFoldDB" id="A0A1W0WEJ5"/>
<feature type="compositionally biased region" description="Basic residues" evidence="8">
    <location>
        <begin position="395"/>
        <end position="408"/>
    </location>
</feature>
<protein>
    <submittedName>
        <fullName evidence="10">Tau-tubulin kinase 1</fullName>
    </submittedName>
</protein>
<evidence type="ECO:0000256" key="7">
    <source>
        <dbReference type="PROSITE-ProRule" id="PRU10141"/>
    </source>
</evidence>
<dbReference type="GO" id="GO:0004674">
    <property type="term" value="F:protein serine/threonine kinase activity"/>
    <property type="evidence" value="ECO:0007669"/>
    <property type="project" value="UniProtKB-KW"/>
</dbReference>
<name>A0A1W0WEJ5_HYPEX</name>
<evidence type="ECO:0000313" key="11">
    <source>
        <dbReference type="Proteomes" id="UP000192578"/>
    </source>
</evidence>
<feature type="binding site" evidence="7">
    <location>
        <position position="49"/>
    </location>
    <ligand>
        <name>ATP</name>
        <dbReference type="ChEBI" id="CHEBI:30616"/>
    </ligand>
</feature>
<keyword evidence="4 10" id="KW-0418">Kinase</keyword>
<comment type="similarity">
    <text evidence="6">Belongs to the protein kinase superfamily. CK1 Ser/Thr protein kinase family.</text>
</comment>
<dbReference type="SMART" id="SM00220">
    <property type="entry name" value="S_TKc"/>
    <property type="match status" value="1"/>
</dbReference>
<keyword evidence="11" id="KW-1185">Reference proteome</keyword>
<feature type="compositionally biased region" description="Polar residues" evidence="8">
    <location>
        <begin position="438"/>
        <end position="447"/>
    </location>
</feature>
<feature type="region of interest" description="Disordered" evidence="8">
    <location>
        <begin position="547"/>
        <end position="595"/>
    </location>
</feature>
<feature type="compositionally biased region" description="Acidic residues" evidence="8">
    <location>
        <begin position="487"/>
        <end position="500"/>
    </location>
</feature>
<feature type="domain" description="Protein kinase" evidence="9">
    <location>
        <begin position="20"/>
        <end position="279"/>
    </location>
</feature>
<feature type="compositionally biased region" description="Basic and acidic residues" evidence="8">
    <location>
        <begin position="381"/>
        <end position="394"/>
    </location>
</feature>
<proteinExistence type="inferred from homology"/>
<reference evidence="11" key="1">
    <citation type="submission" date="2017-01" db="EMBL/GenBank/DDBJ databases">
        <title>Comparative genomics of anhydrobiosis in the tardigrade Hypsibius dujardini.</title>
        <authorList>
            <person name="Yoshida Y."/>
            <person name="Koutsovoulos G."/>
            <person name="Laetsch D."/>
            <person name="Stevens L."/>
            <person name="Kumar S."/>
            <person name="Horikawa D."/>
            <person name="Ishino K."/>
            <person name="Komine S."/>
            <person name="Tomita M."/>
            <person name="Blaxter M."/>
            <person name="Arakawa K."/>
        </authorList>
    </citation>
    <scope>NUCLEOTIDE SEQUENCE [LARGE SCALE GENOMIC DNA]</scope>
    <source>
        <strain evidence="11">Z151</strain>
    </source>
</reference>
<sequence>MSSHSSEDLLQPGHVIKERWKVVEKIGGGGFGEIYSALDLVSKEIVAVKLESVQQAKQVLKMEVAVLKKLQGREHICRFIGCGRNKEFNYVVMSLQGKNLAELRRNQTKGAFSVSTTLRIGAQILKAIESMHSVGFLHRDIKPSNFAMESCSTTGRIVYMLDFGLARQFTGPNGEIRSPRSAAGFRGTVRYASIAAHKNKEMGRHDDLWSLFYMLVEFVAGHLPWRKIKDKEQVGTMKEEADHALLLKCLPKEFEGFLDHIAGLNYEDTPNYRYLHSIFELCIRKRGIKPNDPLDWEKASFDVSTENQNSVASNQITGTSILGLPMQSVEVKPSLLRKDSKPIMRENNNANNATNNPGPNKPVAVIVDAPKDSGPDDSVPEDERKDNPGDLFRRKEPKRSPRLRRRTRELRGKAGRAGNPLLGVDGAGADGGNPSADEGSNNRPANDQMTTYTTQFAQADDDIVSNIAQMTKAPLTMMSQYRPSFEVSDEDTDDDLDVSEDGDKKPDGAVLGNGTGSPKLGRKNGQPGNGQAGNKIADLRRSNLLQRFDPKNNLQAVKGPLPRSQTLPEFDRPKLTRQPEVNADRNAGPKPGPLQKVASAVQMPSNGVLRSALKSSSSENRMELPTNRPMENGHTDQASPQLSPSKLNEIHEEAEMDMTPTPETTATLQNDLAHPSGLTLTPSAMRAKTGKMQWPPVQAPRRLSGGADLGSLPAPAASPIKEREAMVQQNGTTMEKAFPISMQGERWWCLLHTPKPPLDQILPSYMKTGCIAARRRRYRPTAILDGNSQWKEYTGKPM</sequence>
<comment type="caution">
    <text evidence="10">The sequence shown here is derived from an EMBL/GenBank/DDBJ whole genome shotgun (WGS) entry which is preliminary data.</text>
</comment>
<dbReference type="PROSITE" id="PS00107">
    <property type="entry name" value="PROTEIN_KINASE_ATP"/>
    <property type="match status" value="1"/>
</dbReference>
<evidence type="ECO:0000256" key="2">
    <source>
        <dbReference type="ARBA" id="ARBA00022679"/>
    </source>
</evidence>
<dbReference type="InterPro" id="IPR000719">
    <property type="entry name" value="Prot_kinase_dom"/>
</dbReference>
<evidence type="ECO:0000256" key="1">
    <source>
        <dbReference type="ARBA" id="ARBA00022527"/>
    </source>
</evidence>
<dbReference type="InterPro" id="IPR047916">
    <property type="entry name" value="TTBK_Asator-like_STKc"/>
</dbReference>
<evidence type="ECO:0000256" key="4">
    <source>
        <dbReference type="ARBA" id="ARBA00022777"/>
    </source>
</evidence>
<dbReference type="OrthoDB" id="5979581at2759"/>
<evidence type="ECO:0000256" key="5">
    <source>
        <dbReference type="ARBA" id="ARBA00022840"/>
    </source>
</evidence>
<dbReference type="EMBL" id="MTYJ01000120">
    <property type="protein sequence ID" value="OQV13634.1"/>
    <property type="molecule type" value="Genomic_DNA"/>
</dbReference>
<dbReference type="PANTHER" id="PTHR11909">
    <property type="entry name" value="CASEIN KINASE-RELATED"/>
    <property type="match status" value="1"/>
</dbReference>
<evidence type="ECO:0000256" key="6">
    <source>
        <dbReference type="ARBA" id="ARBA00061588"/>
    </source>
</evidence>
<dbReference type="InterPro" id="IPR050235">
    <property type="entry name" value="CK1_Ser-Thr_kinase"/>
</dbReference>
<dbReference type="Gene3D" id="1.10.510.10">
    <property type="entry name" value="Transferase(Phosphotransferase) domain 1"/>
    <property type="match status" value="1"/>
</dbReference>
<dbReference type="Proteomes" id="UP000192578">
    <property type="component" value="Unassembled WGS sequence"/>
</dbReference>
<dbReference type="SUPFAM" id="SSF56112">
    <property type="entry name" value="Protein kinase-like (PK-like)"/>
    <property type="match status" value="1"/>
</dbReference>
<dbReference type="InterPro" id="IPR011009">
    <property type="entry name" value="Kinase-like_dom_sf"/>
</dbReference>
<organism evidence="10 11">
    <name type="scientific">Hypsibius exemplaris</name>
    <name type="common">Freshwater tardigrade</name>
    <dbReference type="NCBI Taxonomy" id="2072580"/>
    <lineage>
        <taxon>Eukaryota</taxon>
        <taxon>Metazoa</taxon>
        <taxon>Ecdysozoa</taxon>
        <taxon>Tardigrada</taxon>
        <taxon>Eutardigrada</taxon>
        <taxon>Parachela</taxon>
        <taxon>Hypsibioidea</taxon>
        <taxon>Hypsibiidae</taxon>
        <taxon>Hypsibius</taxon>
    </lineage>
</organism>
<keyword evidence="1" id="KW-0723">Serine/threonine-protein kinase</keyword>
<evidence type="ECO:0000256" key="8">
    <source>
        <dbReference type="SAM" id="MobiDB-lite"/>
    </source>
</evidence>
<gene>
    <name evidence="10" type="ORF">BV898_12176</name>
</gene>
<dbReference type="PROSITE" id="PS50011">
    <property type="entry name" value="PROTEIN_KINASE_DOM"/>
    <property type="match status" value="1"/>
</dbReference>
<feature type="region of interest" description="Disordered" evidence="8">
    <location>
        <begin position="610"/>
        <end position="643"/>
    </location>
</feature>
<feature type="region of interest" description="Disordered" evidence="8">
    <location>
        <begin position="336"/>
        <end position="447"/>
    </location>
</feature>
<dbReference type="CDD" id="cd14017">
    <property type="entry name" value="STKc_TTBK"/>
    <property type="match status" value="1"/>
</dbReference>
<dbReference type="Pfam" id="PF00069">
    <property type="entry name" value="Pkinase"/>
    <property type="match status" value="1"/>
</dbReference>
<keyword evidence="5 7" id="KW-0067">ATP-binding</keyword>
<evidence type="ECO:0000256" key="3">
    <source>
        <dbReference type="ARBA" id="ARBA00022741"/>
    </source>
</evidence>
<keyword evidence="2" id="KW-0808">Transferase</keyword>
<dbReference type="InterPro" id="IPR017441">
    <property type="entry name" value="Protein_kinase_ATP_BS"/>
</dbReference>
<accession>A0A1W0WEJ5</accession>
<keyword evidence="3 7" id="KW-0547">Nucleotide-binding</keyword>
<feature type="compositionally biased region" description="Low complexity" evidence="8">
    <location>
        <begin position="347"/>
        <end position="358"/>
    </location>
</feature>
<evidence type="ECO:0000313" key="10">
    <source>
        <dbReference type="EMBL" id="OQV13634.1"/>
    </source>
</evidence>
<dbReference type="GO" id="GO:0015630">
    <property type="term" value="C:microtubule cytoskeleton"/>
    <property type="evidence" value="ECO:0007669"/>
    <property type="project" value="UniProtKB-ARBA"/>
</dbReference>